<dbReference type="GO" id="GO:0005739">
    <property type="term" value="C:mitochondrion"/>
    <property type="evidence" value="ECO:0007669"/>
    <property type="project" value="UniProtKB-SubCell"/>
</dbReference>
<dbReference type="Proteomes" id="UP000007801">
    <property type="component" value="Unassembled WGS sequence"/>
</dbReference>
<dbReference type="InParanoid" id="B3MRV4"/>
<dbReference type="GO" id="GO:0007005">
    <property type="term" value="P:mitochondrion organization"/>
    <property type="evidence" value="ECO:0007669"/>
    <property type="project" value="InterPro"/>
</dbReference>
<dbReference type="STRING" id="7217.B3MRV4"/>
<dbReference type="FunCoup" id="B3MRV4">
    <property type="interactions" value="1165"/>
</dbReference>
<dbReference type="SUPFAM" id="SSF52490">
    <property type="entry name" value="Tubulin nucleotide-binding domain-like"/>
    <property type="match status" value="1"/>
</dbReference>
<accession>B3MRV4</accession>
<comment type="similarity">
    <text evidence="2">Belongs to the misato family.</text>
</comment>
<evidence type="ECO:0000256" key="1">
    <source>
        <dbReference type="ARBA" id="ARBA00004173"/>
    </source>
</evidence>
<sequence>MAHTREILSLQLGTYANYVGAHFWNQQEANFCYGDGDGDDQVAEEHLLHNDILYREGLNSHNRTTYTPRLVSVDLAGTLAHLPLGGELYGNFVQRDEELLPFGTGEDLNKTRQRVEESGVAPTSQLELQEEPPTQLSEYQRDLMKNSVVPDKDYQLAETVRSWPDFLYARYHPRSLNVLPGLARSPVHQTISTYSAGAALWEEASFNEELTDRIRLYIEECDGLQGFHLLFDIDDGFGGLAGKCLEHLNDEYGRASFVVPLHYPRATSYPQADSRLSHSIRVANTILSYHNLSEQATMFTPLSTLETIWRNTNLKSRTLSGLQWQPDNLYQTSGLLAAFLDTATLGYRLRNTPESLMRFCDRVTPSGRKMTAAGLALPLGVGEGQDLIEFLDQSGDHALLTQLSPGCEPGTSYVVQSVTARGIPLERLKRPREKAGDQMRMAAYGCDSVSQMLQLYYQCSYHGSVTNAASTPLPLKSQLPFPYEIFGAGMNSSGFRLPGEAEREPGLRVDSVPALAAIQNSTQLGEHLDNLHAQTHRIQLAKLLAYNNCSLERDEYETALDQLLEFRDLYADSQYL</sequence>
<dbReference type="InterPro" id="IPR019605">
    <property type="entry name" value="Misato_II_tubulin-like"/>
</dbReference>
<dbReference type="HOGENOM" id="CLU_022511_1_0_1"/>
<proteinExistence type="inferred from homology"/>
<dbReference type="PANTHER" id="PTHR13391:SF0">
    <property type="entry name" value="PROTEIN MISATO HOMOLOG 1"/>
    <property type="match status" value="1"/>
</dbReference>
<feature type="domain" description="DML1/Misato tubulin" evidence="5">
    <location>
        <begin position="157"/>
        <end position="349"/>
    </location>
</feature>
<evidence type="ECO:0000313" key="7">
    <source>
        <dbReference type="Proteomes" id="UP000007801"/>
    </source>
</evidence>
<feature type="domain" description="Misato Segment II tubulin-like" evidence="4">
    <location>
        <begin position="5"/>
        <end position="144"/>
    </location>
</feature>
<dbReference type="AlphaFoldDB" id="B3MRV4"/>
<dbReference type="GeneID" id="6503617"/>
<dbReference type="KEGG" id="dan:6503617"/>
<evidence type="ECO:0000313" key="6">
    <source>
        <dbReference type="EMBL" id="EDV34509.1"/>
    </source>
</evidence>
<evidence type="ECO:0000256" key="2">
    <source>
        <dbReference type="ARBA" id="ARBA00008507"/>
    </source>
</evidence>
<evidence type="ECO:0000256" key="3">
    <source>
        <dbReference type="ARBA" id="ARBA00023128"/>
    </source>
</evidence>
<evidence type="ECO:0000259" key="4">
    <source>
        <dbReference type="Pfam" id="PF10644"/>
    </source>
</evidence>
<reference evidence="6 7" key="1">
    <citation type="journal article" date="2007" name="Nature">
        <title>Evolution of genes and genomes on the Drosophila phylogeny.</title>
        <authorList>
            <consortium name="Drosophila 12 Genomes Consortium"/>
            <person name="Clark A.G."/>
            <person name="Eisen M.B."/>
            <person name="Smith D.R."/>
            <person name="Bergman C.M."/>
            <person name="Oliver B."/>
            <person name="Markow T.A."/>
            <person name="Kaufman T.C."/>
            <person name="Kellis M."/>
            <person name="Gelbart W."/>
            <person name="Iyer V.N."/>
            <person name="Pollard D.A."/>
            <person name="Sackton T.B."/>
            <person name="Larracuente A.M."/>
            <person name="Singh N.D."/>
            <person name="Abad J.P."/>
            <person name="Abt D.N."/>
            <person name="Adryan B."/>
            <person name="Aguade M."/>
            <person name="Akashi H."/>
            <person name="Anderson W.W."/>
            <person name="Aquadro C.F."/>
            <person name="Ardell D.H."/>
            <person name="Arguello R."/>
            <person name="Artieri C.G."/>
            <person name="Barbash D.A."/>
            <person name="Barker D."/>
            <person name="Barsanti P."/>
            <person name="Batterham P."/>
            <person name="Batzoglou S."/>
            <person name="Begun D."/>
            <person name="Bhutkar A."/>
            <person name="Blanco E."/>
            <person name="Bosak S.A."/>
            <person name="Bradley R.K."/>
            <person name="Brand A.D."/>
            <person name="Brent M.R."/>
            <person name="Brooks A.N."/>
            <person name="Brown R.H."/>
            <person name="Butlin R.K."/>
            <person name="Caggese C."/>
            <person name="Calvi B.R."/>
            <person name="Bernardo de Carvalho A."/>
            <person name="Caspi A."/>
            <person name="Castrezana S."/>
            <person name="Celniker S.E."/>
            <person name="Chang J.L."/>
            <person name="Chapple C."/>
            <person name="Chatterji S."/>
            <person name="Chinwalla A."/>
            <person name="Civetta A."/>
            <person name="Clifton S.W."/>
            <person name="Comeron J.M."/>
            <person name="Costello J.C."/>
            <person name="Coyne J.A."/>
            <person name="Daub J."/>
            <person name="David R.G."/>
            <person name="Delcher A.L."/>
            <person name="Delehaunty K."/>
            <person name="Do C.B."/>
            <person name="Ebling H."/>
            <person name="Edwards K."/>
            <person name="Eickbush T."/>
            <person name="Evans J.D."/>
            <person name="Filipski A."/>
            <person name="Findeiss S."/>
            <person name="Freyhult E."/>
            <person name="Fulton L."/>
            <person name="Fulton R."/>
            <person name="Garcia A.C."/>
            <person name="Gardiner A."/>
            <person name="Garfield D.A."/>
            <person name="Garvin B.E."/>
            <person name="Gibson G."/>
            <person name="Gilbert D."/>
            <person name="Gnerre S."/>
            <person name="Godfrey J."/>
            <person name="Good R."/>
            <person name="Gotea V."/>
            <person name="Gravely B."/>
            <person name="Greenberg A.J."/>
            <person name="Griffiths-Jones S."/>
            <person name="Gross S."/>
            <person name="Guigo R."/>
            <person name="Gustafson E.A."/>
            <person name="Haerty W."/>
            <person name="Hahn M.W."/>
            <person name="Halligan D.L."/>
            <person name="Halpern A.L."/>
            <person name="Halter G.M."/>
            <person name="Han M.V."/>
            <person name="Heger A."/>
            <person name="Hillier L."/>
            <person name="Hinrichs A.S."/>
            <person name="Holmes I."/>
            <person name="Hoskins R.A."/>
            <person name="Hubisz M.J."/>
            <person name="Hultmark D."/>
            <person name="Huntley M.A."/>
            <person name="Jaffe D.B."/>
            <person name="Jagadeeshan S."/>
            <person name="Jeck W.R."/>
            <person name="Johnson J."/>
            <person name="Jones C.D."/>
            <person name="Jordan W.C."/>
            <person name="Karpen G.H."/>
            <person name="Kataoka E."/>
            <person name="Keightley P.D."/>
            <person name="Kheradpour P."/>
            <person name="Kirkness E.F."/>
            <person name="Koerich L.B."/>
            <person name="Kristiansen K."/>
            <person name="Kudrna D."/>
            <person name="Kulathinal R.J."/>
            <person name="Kumar S."/>
            <person name="Kwok R."/>
            <person name="Lander E."/>
            <person name="Langley C.H."/>
            <person name="Lapoint R."/>
            <person name="Lazzaro B.P."/>
            <person name="Lee S.J."/>
            <person name="Levesque L."/>
            <person name="Li R."/>
            <person name="Lin C.F."/>
            <person name="Lin M.F."/>
            <person name="Lindblad-Toh K."/>
            <person name="Llopart A."/>
            <person name="Long M."/>
            <person name="Low L."/>
            <person name="Lozovsky E."/>
            <person name="Lu J."/>
            <person name="Luo M."/>
            <person name="Machado C.A."/>
            <person name="Makalowski W."/>
            <person name="Marzo M."/>
            <person name="Matsuda M."/>
            <person name="Matzkin L."/>
            <person name="McAllister B."/>
            <person name="McBride C.S."/>
            <person name="McKernan B."/>
            <person name="McKernan K."/>
            <person name="Mendez-Lago M."/>
            <person name="Minx P."/>
            <person name="Mollenhauer M.U."/>
            <person name="Montooth K."/>
            <person name="Mount S.M."/>
            <person name="Mu X."/>
            <person name="Myers E."/>
            <person name="Negre B."/>
            <person name="Newfeld S."/>
            <person name="Nielsen R."/>
            <person name="Noor M.A."/>
            <person name="O'Grady P."/>
            <person name="Pachter L."/>
            <person name="Papaceit M."/>
            <person name="Parisi M.J."/>
            <person name="Parisi M."/>
            <person name="Parts L."/>
            <person name="Pedersen J.S."/>
            <person name="Pesole G."/>
            <person name="Phillippy A.M."/>
            <person name="Ponting C.P."/>
            <person name="Pop M."/>
            <person name="Porcelli D."/>
            <person name="Powell J.R."/>
            <person name="Prohaska S."/>
            <person name="Pruitt K."/>
            <person name="Puig M."/>
            <person name="Quesneville H."/>
            <person name="Ram K.R."/>
            <person name="Rand D."/>
            <person name="Rasmussen M.D."/>
            <person name="Reed L.K."/>
            <person name="Reenan R."/>
            <person name="Reily A."/>
            <person name="Remington K.A."/>
            <person name="Rieger T.T."/>
            <person name="Ritchie M.G."/>
            <person name="Robin C."/>
            <person name="Rogers Y.H."/>
            <person name="Rohde C."/>
            <person name="Rozas J."/>
            <person name="Rubenfield M.J."/>
            <person name="Ruiz A."/>
            <person name="Russo S."/>
            <person name="Salzberg S.L."/>
            <person name="Sanchez-Gracia A."/>
            <person name="Saranga D.J."/>
            <person name="Sato H."/>
            <person name="Schaeffer S.W."/>
            <person name="Schatz M.C."/>
            <person name="Schlenke T."/>
            <person name="Schwartz R."/>
            <person name="Segarra C."/>
            <person name="Singh R.S."/>
            <person name="Sirot L."/>
            <person name="Sirota M."/>
            <person name="Sisneros N.B."/>
            <person name="Smith C.D."/>
            <person name="Smith T.F."/>
            <person name="Spieth J."/>
            <person name="Stage D.E."/>
            <person name="Stark A."/>
            <person name="Stephan W."/>
            <person name="Strausberg R.L."/>
            <person name="Strempel S."/>
            <person name="Sturgill D."/>
            <person name="Sutton G."/>
            <person name="Sutton G.G."/>
            <person name="Tao W."/>
            <person name="Teichmann S."/>
            <person name="Tobari Y.N."/>
            <person name="Tomimura Y."/>
            <person name="Tsolas J.M."/>
            <person name="Valente V.L."/>
            <person name="Venter E."/>
            <person name="Venter J.C."/>
            <person name="Vicario S."/>
            <person name="Vieira F.G."/>
            <person name="Vilella A.J."/>
            <person name="Villasante A."/>
            <person name="Walenz B."/>
            <person name="Wang J."/>
            <person name="Wasserman M."/>
            <person name="Watts T."/>
            <person name="Wilson D."/>
            <person name="Wilson R.K."/>
            <person name="Wing R.A."/>
            <person name="Wolfner M.F."/>
            <person name="Wong A."/>
            <person name="Wong G.K."/>
            <person name="Wu C.I."/>
            <person name="Wu G."/>
            <person name="Yamamoto D."/>
            <person name="Yang H.P."/>
            <person name="Yang S.P."/>
            <person name="Yorke J.A."/>
            <person name="Yoshida K."/>
            <person name="Zdobnov E."/>
            <person name="Zhang P."/>
            <person name="Zhang Y."/>
            <person name="Zimin A.V."/>
            <person name="Baldwin J."/>
            <person name="Abdouelleil A."/>
            <person name="Abdulkadir J."/>
            <person name="Abebe A."/>
            <person name="Abera B."/>
            <person name="Abreu J."/>
            <person name="Acer S.C."/>
            <person name="Aftuck L."/>
            <person name="Alexander A."/>
            <person name="An P."/>
            <person name="Anderson E."/>
            <person name="Anderson S."/>
            <person name="Arachi H."/>
            <person name="Azer M."/>
            <person name="Bachantsang P."/>
            <person name="Barry A."/>
            <person name="Bayul T."/>
            <person name="Berlin A."/>
            <person name="Bessette D."/>
            <person name="Bloom T."/>
            <person name="Blye J."/>
            <person name="Boguslavskiy L."/>
            <person name="Bonnet C."/>
            <person name="Boukhgalter B."/>
            <person name="Bourzgui I."/>
            <person name="Brown A."/>
            <person name="Cahill P."/>
            <person name="Channer S."/>
            <person name="Cheshatsang Y."/>
            <person name="Chuda L."/>
            <person name="Citroen M."/>
            <person name="Collymore A."/>
            <person name="Cooke P."/>
            <person name="Costello M."/>
            <person name="D'Aco K."/>
            <person name="Daza R."/>
            <person name="De Haan G."/>
            <person name="DeGray S."/>
            <person name="DeMaso C."/>
            <person name="Dhargay N."/>
            <person name="Dooley K."/>
            <person name="Dooley E."/>
            <person name="Doricent M."/>
            <person name="Dorje P."/>
            <person name="Dorjee K."/>
            <person name="Dupes A."/>
            <person name="Elong R."/>
            <person name="Falk J."/>
            <person name="Farina A."/>
            <person name="Faro S."/>
            <person name="Ferguson D."/>
            <person name="Fisher S."/>
            <person name="Foley C.D."/>
            <person name="Franke A."/>
            <person name="Friedrich D."/>
            <person name="Gadbois L."/>
            <person name="Gearin G."/>
            <person name="Gearin C.R."/>
            <person name="Giannoukos G."/>
            <person name="Goode T."/>
            <person name="Graham J."/>
            <person name="Grandbois E."/>
            <person name="Grewal S."/>
            <person name="Gyaltsen K."/>
            <person name="Hafez N."/>
            <person name="Hagos B."/>
            <person name="Hall J."/>
            <person name="Henson C."/>
            <person name="Hollinger A."/>
            <person name="Honan T."/>
            <person name="Huard M.D."/>
            <person name="Hughes L."/>
            <person name="Hurhula B."/>
            <person name="Husby M.E."/>
            <person name="Kamat A."/>
            <person name="Kanga B."/>
            <person name="Kashin S."/>
            <person name="Khazanovich D."/>
            <person name="Kisner P."/>
            <person name="Lance K."/>
            <person name="Lara M."/>
            <person name="Lee W."/>
            <person name="Lennon N."/>
            <person name="Letendre F."/>
            <person name="LeVine R."/>
            <person name="Lipovsky A."/>
            <person name="Liu X."/>
            <person name="Liu J."/>
            <person name="Liu S."/>
            <person name="Lokyitsang T."/>
            <person name="Lokyitsang Y."/>
            <person name="Lubonja R."/>
            <person name="Lui A."/>
            <person name="MacDonald P."/>
            <person name="Magnisalis V."/>
            <person name="Maru K."/>
            <person name="Matthews C."/>
            <person name="McCusker W."/>
            <person name="McDonough S."/>
            <person name="Mehta T."/>
            <person name="Meldrim J."/>
            <person name="Meneus L."/>
            <person name="Mihai O."/>
            <person name="Mihalev A."/>
            <person name="Mihova T."/>
            <person name="Mittelman R."/>
            <person name="Mlenga V."/>
            <person name="Montmayeur A."/>
            <person name="Mulrain L."/>
            <person name="Navidi A."/>
            <person name="Naylor J."/>
            <person name="Negash T."/>
            <person name="Nguyen T."/>
            <person name="Nguyen N."/>
            <person name="Nicol R."/>
            <person name="Norbu C."/>
            <person name="Norbu N."/>
            <person name="Novod N."/>
            <person name="O'Neill B."/>
            <person name="Osman S."/>
            <person name="Markiewicz E."/>
            <person name="Oyono O.L."/>
            <person name="Patti C."/>
            <person name="Phunkhang P."/>
            <person name="Pierre F."/>
            <person name="Priest M."/>
            <person name="Raghuraman S."/>
            <person name="Rege F."/>
            <person name="Reyes R."/>
            <person name="Rise C."/>
            <person name="Rogov P."/>
            <person name="Ross K."/>
            <person name="Ryan E."/>
            <person name="Settipalli S."/>
            <person name="Shea T."/>
            <person name="Sherpa N."/>
            <person name="Shi L."/>
            <person name="Shih D."/>
            <person name="Sparrow T."/>
            <person name="Spaulding J."/>
            <person name="Stalker J."/>
            <person name="Stange-Thomann N."/>
            <person name="Stavropoulos S."/>
            <person name="Stone C."/>
            <person name="Strader C."/>
            <person name="Tesfaye S."/>
            <person name="Thomson T."/>
            <person name="Thoulutsang Y."/>
            <person name="Thoulutsang D."/>
            <person name="Topham K."/>
            <person name="Topping I."/>
            <person name="Tsamla T."/>
            <person name="Vassiliev H."/>
            <person name="Vo A."/>
            <person name="Wangchuk T."/>
            <person name="Wangdi T."/>
            <person name="Weiand M."/>
            <person name="Wilkinson J."/>
            <person name="Wilson A."/>
            <person name="Yadav S."/>
            <person name="Young G."/>
            <person name="Yu Q."/>
            <person name="Zembek L."/>
            <person name="Zhong D."/>
            <person name="Zimmer A."/>
            <person name="Zwirko Z."/>
            <person name="Jaffe D.B."/>
            <person name="Alvarez P."/>
            <person name="Brockman W."/>
            <person name="Butler J."/>
            <person name="Chin C."/>
            <person name="Gnerre S."/>
            <person name="Grabherr M."/>
            <person name="Kleber M."/>
            <person name="Mauceli E."/>
            <person name="MacCallum I."/>
        </authorList>
    </citation>
    <scope>NUCLEOTIDE SEQUENCE [LARGE SCALE GENOMIC DNA]</scope>
    <source>
        <strain evidence="7">Tucson 14024-0371.13</strain>
    </source>
</reference>
<organism evidence="6 7">
    <name type="scientific">Drosophila ananassae</name>
    <name type="common">Fruit fly</name>
    <dbReference type="NCBI Taxonomy" id="7217"/>
    <lineage>
        <taxon>Eukaryota</taxon>
        <taxon>Metazoa</taxon>
        <taxon>Ecdysozoa</taxon>
        <taxon>Arthropoda</taxon>
        <taxon>Hexapoda</taxon>
        <taxon>Insecta</taxon>
        <taxon>Pterygota</taxon>
        <taxon>Neoptera</taxon>
        <taxon>Endopterygota</taxon>
        <taxon>Diptera</taxon>
        <taxon>Brachycera</taxon>
        <taxon>Muscomorpha</taxon>
        <taxon>Ephydroidea</taxon>
        <taxon>Drosophilidae</taxon>
        <taxon>Drosophila</taxon>
        <taxon>Sophophora</taxon>
    </lineage>
</organism>
<protein>
    <recommendedName>
        <fullName evidence="8">Protein misato</fullName>
    </recommendedName>
</protein>
<dbReference type="InterPro" id="IPR036525">
    <property type="entry name" value="Tubulin/FtsZ_GTPase_sf"/>
</dbReference>
<dbReference type="PhylomeDB" id="B3MRV4"/>
<keyword evidence="7" id="KW-1185">Reference proteome</keyword>
<dbReference type="Gene3D" id="3.40.50.1440">
    <property type="entry name" value="Tubulin/FtsZ, GTPase domain"/>
    <property type="match status" value="1"/>
</dbReference>
<dbReference type="EMBL" id="CH902622">
    <property type="protein sequence ID" value="EDV34509.1"/>
    <property type="molecule type" value="Genomic_DNA"/>
</dbReference>
<gene>
    <name evidence="6" type="primary">Dana\GF20926</name>
    <name evidence="6" type="synonym">dana_GLEANR_4166</name>
    <name evidence="6" type="ORF">GF20926</name>
</gene>
<dbReference type="InterPro" id="IPR029209">
    <property type="entry name" value="DML1/Misato_tubulin"/>
</dbReference>
<dbReference type="Pfam" id="PF14881">
    <property type="entry name" value="Tubulin_3"/>
    <property type="match status" value="1"/>
</dbReference>
<evidence type="ECO:0008006" key="8">
    <source>
        <dbReference type="Google" id="ProtNLM"/>
    </source>
</evidence>
<dbReference type="OrthoDB" id="271881at2759"/>
<dbReference type="eggNOG" id="KOG2530">
    <property type="taxonomic scope" value="Eukaryota"/>
</dbReference>
<keyword evidence="3" id="KW-0496">Mitochondrion</keyword>
<dbReference type="PANTHER" id="PTHR13391">
    <property type="entry name" value="MITOCHONDRIAL DISTRIBUTION REGULATOR MISATO"/>
    <property type="match status" value="1"/>
</dbReference>
<name>B3MRV4_DROAN</name>
<dbReference type="OMA" id="RMAAYGC"/>
<comment type="subcellular location">
    <subcellularLocation>
        <location evidence="1">Mitochondrion</location>
    </subcellularLocation>
</comment>
<dbReference type="CTD" id="33119"/>
<evidence type="ECO:0000259" key="5">
    <source>
        <dbReference type="Pfam" id="PF14881"/>
    </source>
</evidence>
<dbReference type="CDD" id="cd06060">
    <property type="entry name" value="misato"/>
    <property type="match status" value="1"/>
</dbReference>
<dbReference type="Pfam" id="PF10644">
    <property type="entry name" value="Misat_Tub_SegII"/>
    <property type="match status" value="1"/>
</dbReference>
<dbReference type="InterPro" id="IPR049942">
    <property type="entry name" value="DML1/Misato"/>
</dbReference>